<reference evidence="1 2" key="1">
    <citation type="submission" date="2017-11" db="EMBL/GenBank/DDBJ databases">
        <title>Genomic and ecogenomic characterisation of Proteus mirabilis bacteriophage to support development of cocktails for phage therapy.</title>
        <authorList>
            <person name="Alves D.R."/>
            <person name="Nzakizwanayo J."/>
            <person name="Dedi C."/>
            <person name="Olympiou C."/>
            <person name="Hanin A."/>
            <person name="Kot W."/>
            <person name="Hansen L."/>
            <person name="Gahan C."/>
            <person name="Schellenberge P."/>
            <person name="Ogilvie L.A."/>
            <person name="Jones B.V."/>
        </authorList>
    </citation>
    <scope>NUCLEOTIDE SEQUENCE [LARGE SCALE GENOMIC DNA]</scope>
</reference>
<dbReference type="EMBL" id="MG575419">
    <property type="protein sequence ID" value="QDH85479.1"/>
    <property type="molecule type" value="Genomic_DNA"/>
</dbReference>
<sequence length="53" mass="5921">MHVNLTYINGIACVEEALKVTCVGDIMCIHTVKGYEIKVNLTYVETYKITLGD</sequence>
<name>A0A514CY79_9CAUD</name>
<dbReference type="Proteomes" id="UP000318442">
    <property type="component" value="Segment"/>
</dbReference>
<keyword evidence="2" id="KW-1185">Reference proteome</keyword>
<organism evidence="1 2">
    <name type="scientific">Proteus phage vB_PmiP_RS8pmA</name>
    <dbReference type="NCBI Taxonomy" id="2250314"/>
    <lineage>
        <taxon>Viruses</taxon>
        <taxon>Duplodnaviria</taxon>
        <taxon>Heunggongvirae</taxon>
        <taxon>Uroviricota</taxon>
        <taxon>Caudoviricetes</taxon>
        <taxon>Autographivirales</taxon>
        <taxon>Autoscriptoviridae</taxon>
        <taxon>Slopekvirinae</taxon>
        <taxon>Novosibovirus</taxon>
        <taxon>Novosibovirus RS8pmA</taxon>
    </lineage>
</organism>
<protein>
    <submittedName>
        <fullName evidence="1">Uncharacterized protein</fullName>
    </submittedName>
</protein>
<evidence type="ECO:0000313" key="1">
    <source>
        <dbReference type="EMBL" id="QDH85479.1"/>
    </source>
</evidence>
<proteinExistence type="predicted"/>
<accession>A0A514CY79</accession>
<evidence type="ECO:0000313" key="2">
    <source>
        <dbReference type="Proteomes" id="UP000318442"/>
    </source>
</evidence>